<gene>
    <name evidence="2" type="ORF">K444DRAFT_658184</name>
</gene>
<dbReference type="Proteomes" id="UP000235371">
    <property type="component" value="Unassembled WGS sequence"/>
</dbReference>
<dbReference type="OrthoDB" id="3211582at2759"/>
<dbReference type="GeneID" id="36594312"/>
<protein>
    <submittedName>
        <fullName evidence="2">Uncharacterized protein</fullName>
    </submittedName>
</protein>
<evidence type="ECO:0000313" key="3">
    <source>
        <dbReference type="Proteomes" id="UP000235371"/>
    </source>
</evidence>
<feature type="region of interest" description="Disordered" evidence="1">
    <location>
        <begin position="1"/>
        <end position="74"/>
    </location>
</feature>
<accession>A0A2J6TVK4</accession>
<proteinExistence type="predicted"/>
<feature type="compositionally biased region" description="Low complexity" evidence="1">
    <location>
        <begin position="38"/>
        <end position="50"/>
    </location>
</feature>
<evidence type="ECO:0000313" key="2">
    <source>
        <dbReference type="EMBL" id="PMD67021.1"/>
    </source>
</evidence>
<dbReference type="EMBL" id="KZ613740">
    <property type="protein sequence ID" value="PMD67021.1"/>
    <property type="molecule type" value="Genomic_DNA"/>
</dbReference>
<feature type="region of interest" description="Disordered" evidence="1">
    <location>
        <begin position="123"/>
        <end position="146"/>
    </location>
</feature>
<evidence type="ECO:0000256" key="1">
    <source>
        <dbReference type="SAM" id="MobiDB-lite"/>
    </source>
</evidence>
<name>A0A2J6TVK4_9HELO</name>
<dbReference type="AlphaFoldDB" id="A0A2J6TVK4"/>
<keyword evidence="3" id="KW-1185">Reference proteome</keyword>
<reference evidence="2 3" key="1">
    <citation type="submission" date="2016-04" db="EMBL/GenBank/DDBJ databases">
        <title>A degradative enzymes factory behind the ericoid mycorrhizal symbiosis.</title>
        <authorList>
            <consortium name="DOE Joint Genome Institute"/>
            <person name="Martino E."/>
            <person name="Morin E."/>
            <person name="Grelet G."/>
            <person name="Kuo A."/>
            <person name="Kohler A."/>
            <person name="Daghino S."/>
            <person name="Barry K."/>
            <person name="Choi C."/>
            <person name="Cichocki N."/>
            <person name="Clum A."/>
            <person name="Copeland A."/>
            <person name="Hainaut M."/>
            <person name="Haridas S."/>
            <person name="Labutti K."/>
            <person name="Lindquist E."/>
            <person name="Lipzen A."/>
            <person name="Khouja H.-R."/>
            <person name="Murat C."/>
            <person name="Ohm R."/>
            <person name="Olson A."/>
            <person name="Spatafora J."/>
            <person name="Veneault-Fourrey C."/>
            <person name="Henrissat B."/>
            <person name="Grigoriev I."/>
            <person name="Martin F."/>
            <person name="Perotto S."/>
        </authorList>
    </citation>
    <scope>NUCLEOTIDE SEQUENCE [LARGE SCALE GENOMIC DNA]</scope>
    <source>
        <strain evidence="2 3">E</strain>
    </source>
</reference>
<dbReference type="InParanoid" id="A0A2J6TVK4"/>
<dbReference type="RefSeq" id="XP_024743925.1">
    <property type="nucleotide sequence ID" value="XM_024886235.1"/>
</dbReference>
<sequence length="146" mass="16354">MPLFTRHADEVPAQEKEVDPPKRRSTLFGRNRDVSPANTTNTRNTTQTQNSAGSGGSPHRRSGLLHRRDEDPTIIAARERVMGAEAAERDADRALAAAKHAVREAREHIKRLEREAAEEARLARIKQDQARSMTKRGKGLGRHDHI</sequence>
<organism evidence="2 3">
    <name type="scientific">Hyaloscypha bicolor E</name>
    <dbReference type="NCBI Taxonomy" id="1095630"/>
    <lineage>
        <taxon>Eukaryota</taxon>
        <taxon>Fungi</taxon>
        <taxon>Dikarya</taxon>
        <taxon>Ascomycota</taxon>
        <taxon>Pezizomycotina</taxon>
        <taxon>Leotiomycetes</taxon>
        <taxon>Helotiales</taxon>
        <taxon>Hyaloscyphaceae</taxon>
        <taxon>Hyaloscypha</taxon>
        <taxon>Hyaloscypha bicolor</taxon>
    </lineage>
</organism>
<feature type="compositionally biased region" description="Basic and acidic residues" evidence="1">
    <location>
        <begin position="1"/>
        <end position="22"/>
    </location>
</feature>